<organism evidence="7 8">
    <name type="scientific">Polychaeton citri CBS 116435</name>
    <dbReference type="NCBI Taxonomy" id="1314669"/>
    <lineage>
        <taxon>Eukaryota</taxon>
        <taxon>Fungi</taxon>
        <taxon>Dikarya</taxon>
        <taxon>Ascomycota</taxon>
        <taxon>Pezizomycotina</taxon>
        <taxon>Dothideomycetes</taxon>
        <taxon>Dothideomycetidae</taxon>
        <taxon>Capnodiales</taxon>
        <taxon>Capnodiaceae</taxon>
        <taxon>Polychaeton</taxon>
    </lineage>
</organism>
<evidence type="ECO:0000256" key="3">
    <source>
        <dbReference type="ARBA" id="ARBA00022723"/>
    </source>
</evidence>
<keyword evidence="8" id="KW-1185">Reference proteome</keyword>
<feature type="binding site" evidence="5">
    <location>
        <position position="233"/>
    </location>
    <ligand>
        <name>Zn(2+)</name>
        <dbReference type="ChEBI" id="CHEBI:29105"/>
    </ligand>
</feature>
<dbReference type="GO" id="GO:0032259">
    <property type="term" value="P:methylation"/>
    <property type="evidence" value="ECO:0007669"/>
    <property type="project" value="UniProtKB-KW"/>
</dbReference>
<dbReference type="GO" id="GO:0009086">
    <property type="term" value="P:methionine biosynthetic process"/>
    <property type="evidence" value="ECO:0007669"/>
    <property type="project" value="TreeGrafter"/>
</dbReference>
<dbReference type="SUPFAM" id="SSF82282">
    <property type="entry name" value="Homocysteine S-methyltransferase"/>
    <property type="match status" value="1"/>
</dbReference>
<dbReference type="Proteomes" id="UP000799441">
    <property type="component" value="Unassembled WGS sequence"/>
</dbReference>
<evidence type="ECO:0000256" key="4">
    <source>
        <dbReference type="ARBA" id="ARBA00022833"/>
    </source>
</evidence>
<feature type="domain" description="Hcy-binding" evidence="6">
    <location>
        <begin position="7"/>
        <end position="310"/>
    </location>
</feature>
<evidence type="ECO:0000313" key="8">
    <source>
        <dbReference type="Proteomes" id="UP000799441"/>
    </source>
</evidence>
<comment type="cofactor">
    <cofactor evidence="5">
        <name>Zn(2+)</name>
        <dbReference type="ChEBI" id="CHEBI:29105"/>
    </cofactor>
</comment>
<dbReference type="GO" id="GO:0046872">
    <property type="term" value="F:metal ion binding"/>
    <property type="evidence" value="ECO:0007669"/>
    <property type="project" value="UniProtKB-KW"/>
</dbReference>
<dbReference type="OrthoDB" id="261426at2759"/>
<dbReference type="GO" id="GO:0008898">
    <property type="term" value="F:S-adenosylmethionine-homocysteine S-methyltransferase activity"/>
    <property type="evidence" value="ECO:0007669"/>
    <property type="project" value="TreeGrafter"/>
</dbReference>
<keyword evidence="1 5" id="KW-0489">Methyltransferase</keyword>
<dbReference type="InterPro" id="IPR036589">
    <property type="entry name" value="HCY_dom_sf"/>
</dbReference>
<gene>
    <name evidence="7" type="ORF">K431DRAFT_345377</name>
</gene>
<evidence type="ECO:0000313" key="7">
    <source>
        <dbReference type="EMBL" id="KAF2722609.1"/>
    </source>
</evidence>
<dbReference type="InterPro" id="IPR003726">
    <property type="entry name" value="HCY_dom"/>
</dbReference>
<dbReference type="PANTHER" id="PTHR46015">
    <property type="entry name" value="ZGC:172121"/>
    <property type="match status" value="1"/>
</dbReference>
<feature type="binding site" evidence="5">
    <location>
        <position position="295"/>
    </location>
    <ligand>
        <name>Zn(2+)</name>
        <dbReference type="ChEBI" id="CHEBI:29105"/>
    </ligand>
</feature>
<dbReference type="EMBL" id="MU003781">
    <property type="protein sequence ID" value="KAF2722609.1"/>
    <property type="molecule type" value="Genomic_DNA"/>
</dbReference>
<proteinExistence type="predicted"/>
<dbReference type="InterPro" id="IPR051486">
    <property type="entry name" value="Hcy_S-methyltransferase"/>
</dbReference>
<protein>
    <submittedName>
        <fullName evidence="7">Homocysteine methyltransferase</fullName>
    </submittedName>
</protein>
<keyword evidence="2 5" id="KW-0808">Transferase</keyword>
<dbReference type="PANTHER" id="PTHR46015:SF1">
    <property type="entry name" value="HOMOCYSTEINE S-METHYLTRANSFERASE-LIKE ISOFORM 1"/>
    <property type="match status" value="1"/>
</dbReference>
<dbReference type="GO" id="GO:0033528">
    <property type="term" value="P:S-methylmethionine cycle"/>
    <property type="evidence" value="ECO:0007669"/>
    <property type="project" value="TreeGrafter"/>
</dbReference>
<dbReference type="NCBIfam" id="NF007020">
    <property type="entry name" value="PRK09485.1"/>
    <property type="match status" value="1"/>
</dbReference>
<dbReference type="AlphaFoldDB" id="A0A9P4UQ99"/>
<reference evidence="7" key="1">
    <citation type="journal article" date="2020" name="Stud. Mycol.">
        <title>101 Dothideomycetes genomes: a test case for predicting lifestyles and emergence of pathogens.</title>
        <authorList>
            <person name="Haridas S."/>
            <person name="Albert R."/>
            <person name="Binder M."/>
            <person name="Bloem J."/>
            <person name="Labutti K."/>
            <person name="Salamov A."/>
            <person name="Andreopoulos B."/>
            <person name="Baker S."/>
            <person name="Barry K."/>
            <person name="Bills G."/>
            <person name="Bluhm B."/>
            <person name="Cannon C."/>
            <person name="Castanera R."/>
            <person name="Culley D."/>
            <person name="Daum C."/>
            <person name="Ezra D."/>
            <person name="Gonzalez J."/>
            <person name="Henrissat B."/>
            <person name="Kuo A."/>
            <person name="Liang C."/>
            <person name="Lipzen A."/>
            <person name="Lutzoni F."/>
            <person name="Magnuson J."/>
            <person name="Mondo S."/>
            <person name="Nolan M."/>
            <person name="Ohm R."/>
            <person name="Pangilinan J."/>
            <person name="Park H.-J."/>
            <person name="Ramirez L."/>
            <person name="Alfaro M."/>
            <person name="Sun H."/>
            <person name="Tritt A."/>
            <person name="Yoshinaga Y."/>
            <person name="Zwiers L.-H."/>
            <person name="Turgeon B."/>
            <person name="Goodwin S."/>
            <person name="Spatafora J."/>
            <person name="Crous P."/>
            <person name="Grigoriev I."/>
        </authorList>
    </citation>
    <scope>NUCLEOTIDE SEQUENCE</scope>
    <source>
        <strain evidence="7">CBS 116435</strain>
    </source>
</reference>
<evidence type="ECO:0000256" key="2">
    <source>
        <dbReference type="ARBA" id="ARBA00022679"/>
    </source>
</evidence>
<dbReference type="Pfam" id="PF02574">
    <property type="entry name" value="S-methyl_trans"/>
    <property type="match status" value="1"/>
</dbReference>
<sequence>MVTIEQFNTLLSISPNNTLILDGGLATELETRGQDLSHPLWSGKILQQDPESIYRAHRDYFAAGARIAITASYQADTPGLQKHLGLDESEGKQLIELSVKLAQRARDDVAPSPDGELLVAGSVGPYGAYLADGSEYTGAYSLSQTEMQNFHRPRIQALVSAGADLLAVETIPNVHEAEAILSLLRTEFRGSLCWLSCTLAPSGLAICDGTPLTELARLVDGYRDVAVAVGVNCVPPGLVTTALKELKQGTELPLVAYPNSGEEWDSKQRAWREGKGGEGDVDVEWRRLAQLVGGCCRTGPEHIGRYAREARR</sequence>
<dbReference type="PROSITE" id="PS50970">
    <property type="entry name" value="HCY"/>
    <property type="match status" value="1"/>
</dbReference>
<feature type="binding site" evidence="5">
    <location>
        <position position="296"/>
    </location>
    <ligand>
        <name>Zn(2+)</name>
        <dbReference type="ChEBI" id="CHEBI:29105"/>
    </ligand>
</feature>
<accession>A0A9P4UQ99</accession>
<keyword evidence="3 5" id="KW-0479">Metal-binding</keyword>
<dbReference type="Gene3D" id="3.20.20.330">
    <property type="entry name" value="Homocysteine-binding-like domain"/>
    <property type="match status" value="1"/>
</dbReference>
<evidence type="ECO:0000256" key="5">
    <source>
        <dbReference type="PROSITE-ProRule" id="PRU00333"/>
    </source>
</evidence>
<evidence type="ECO:0000256" key="1">
    <source>
        <dbReference type="ARBA" id="ARBA00022603"/>
    </source>
</evidence>
<name>A0A9P4UQ99_9PEZI</name>
<keyword evidence="4 5" id="KW-0862">Zinc</keyword>
<comment type="caution">
    <text evidence="7">The sequence shown here is derived from an EMBL/GenBank/DDBJ whole genome shotgun (WGS) entry which is preliminary data.</text>
</comment>
<evidence type="ECO:0000259" key="6">
    <source>
        <dbReference type="PROSITE" id="PS50970"/>
    </source>
</evidence>